<dbReference type="PANTHER" id="PTHR11610">
    <property type="entry name" value="LIPASE"/>
    <property type="match status" value="1"/>
</dbReference>
<dbReference type="OMA" id="FAWSIEN"/>
<reference evidence="6" key="1">
    <citation type="submission" date="2022-12" db="EMBL/GenBank/DDBJ databases">
        <title>Genome assemblies of Blomia tropicalis.</title>
        <authorList>
            <person name="Cui Y."/>
        </authorList>
    </citation>
    <scope>NUCLEOTIDE SEQUENCE</scope>
    <source>
        <tissue evidence="6">Adult mites</tissue>
    </source>
</reference>
<keyword evidence="3" id="KW-0964">Secreted</keyword>
<accession>A0A9Q0MIH9</accession>
<dbReference type="InterPro" id="IPR013818">
    <property type="entry name" value="Lipase"/>
</dbReference>
<dbReference type="InterPro" id="IPR000734">
    <property type="entry name" value="TAG_lipase"/>
</dbReference>
<dbReference type="AlphaFoldDB" id="A0A9Q0MIH9"/>
<evidence type="ECO:0000256" key="4">
    <source>
        <dbReference type="RuleBase" id="RU004262"/>
    </source>
</evidence>
<dbReference type="OrthoDB" id="199913at2759"/>
<comment type="subcellular location">
    <subcellularLocation>
        <location evidence="1">Secreted</location>
    </subcellularLocation>
</comment>
<organism evidence="6 7">
    <name type="scientific">Blomia tropicalis</name>
    <name type="common">Mite</name>
    <dbReference type="NCBI Taxonomy" id="40697"/>
    <lineage>
        <taxon>Eukaryota</taxon>
        <taxon>Metazoa</taxon>
        <taxon>Ecdysozoa</taxon>
        <taxon>Arthropoda</taxon>
        <taxon>Chelicerata</taxon>
        <taxon>Arachnida</taxon>
        <taxon>Acari</taxon>
        <taxon>Acariformes</taxon>
        <taxon>Sarcoptiformes</taxon>
        <taxon>Astigmata</taxon>
        <taxon>Glycyphagoidea</taxon>
        <taxon>Echimyopodidae</taxon>
        <taxon>Blomia</taxon>
    </lineage>
</organism>
<evidence type="ECO:0000256" key="3">
    <source>
        <dbReference type="ARBA" id="ARBA00022525"/>
    </source>
</evidence>
<keyword evidence="7" id="KW-1185">Reference proteome</keyword>
<protein>
    <recommendedName>
        <fullName evidence="5">Lipase domain-containing protein</fullName>
    </recommendedName>
</protein>
<evidence type="ECO:0000313" key="6">
    <source>
        <dbReference type="EMBL" id="KAJ6225748.1"/>
    </source>
</evidence>
<feature type="domain" description="Lipase" evidence="5">
    <location>
        <begin position="54"/>
        <end position="268"/>
    </location>
</feature>
<dbReference type="Pfam" id="PF00151">
    <property type="entry name" value="Lipase"/>
    <property type="match status" value="1"/>
</dbReference>
<dbReference type="PRINTS" id="PR00821">
    <property type="entry name" value="TAGLIPASE"/>
</dbReference>
<proteinExistence type="inferred from homology"/>
<dbReference type="EMBL" id="JAPWDV010000001">
    <property type="protein sequence ID" value="KAJ6225748.1"/>
    <property type="molecule type" value="Genomic_DNA"/>
</dbReference>
<dbReference type="Proteomes" id="UP001142055">
    <property type="component" value="Chromosome 1"/>
</dbReference>
<evidence type="ECO:0000256" key="2">
    <source>
        <dbReference type="ARBA" id="ARBA00010701"/>
    </source>
</evidence>
<name>A0A9Q0MIH9_BLOTA</name>
<dbReference type="GO" id="GO:0016298">
    <property type="term" value="F:lipase activity"/>
    <property type="evidence" value="ECO:0007669"/>
    <property type="project" value="InterPro"/>
</dbReference>
<comment type="caution">
    <text evidence="6">The sequence shown here is derived from an EMBL/GenBank/DDBJ whole genome shotgun (WGS) entry which is preliminary data.</text>
</comment>
<evidence type="ECO:0000256" key="1">
    <source>
        <dbReference type="ARBA" id="ARBA00004613"/>
    </source>
</evidence>
<comment type="similarity">
    <text evidence="2 4">Belongs to the AB hydrolase superfamily. Lipase family.</text>
</comment>
<dbReference type="Gene3D" id="3.40.50.1820">
    <property type="entry name" value="alpha/beta hydrolase"/>
    <property type="match status" value="1"/>
</dbReference>
<dbReference type="GO" id="GO:0016042">
    <property type="term" value="P:lipid catabolic process"/>
    <property type="evidence" value="ECO:0007669"/>
    <property type="project" value="TreeGrafter"/>
</dbReference>
<sequence>MAKTHQNGTSTNGAQAGNMFPAMPISEIQPEIIAYGPEGVMVTIDHQMNSKTLVQKLKEAQLFEYSRVVFITHGFWGNSRSKWIHELKQKFLDESDQTFIIVGWGKGAELPAYKYAQAASNAEPVGRWLANHILEMKRKIGNKIKIWGIGEGIGAHLLGLAGRLSHAFTRITALDPAGPAYELVNEDMMLKPTDCPFIDVIHTDSHNDYRSSENYSLINKYGTLKPCGTLDFYVNYGYDQPNAADFTNAGSHLRAIELFAWSIENPGELRTQFVLNGTPAVDKPVQKTKRVVQPAEMGYHADSKCTGNYYMETNGDEPWKEGF</sequence>
<dbReference type="PANTHER" id="PTHR11610:SF173">
    <property type="entry name" value="LIPASE DOMAIN-CONTAINING PROTEIN-RELATED"/>
    <property type="match status" value="1"/>
</dbReference>
<evidence type="ECO:0000313" key="7">
    <source>
        <dbReference type="Proteomes" id="UP001142055"/>
    </source>
</evidence>
<gene>
    <name evidence="6" type="ORF">RDWZM_004293</name>
</gene>
<evidence type="ECO:0000259" key="5">
    <source>
        <dbReference type="Pfam" id="PF00151"/>
    </source>
</evidence>
<dbReference type="SUPFAM" id="SSF53474">
    <property type="entry name" value="alpha/beta-Hydrolases"/>
    <property type="match status" value="1"/>
</dbReference>
<dbReference type="GO" id="GO:0005615">
    <property type="term" value="C:extracellular space"/>
    <property type="evidence" value="ECO:0007669"/>
    <property type="project" value="TreeGrafter"/>
</dbReference>
<dbReference type="InterPro" id="IPR029058">
    <property type="entry name" value="AB_hydrolase_fold"/>
</dbReference>